<protein>
    <submittedName>
        <fullName evidence="1">Uncharacterized protein</fullName>
    </submittedName>
</protein>
<evidence type="ECO:0000313" key="2">
    <source>
        <dbReference type="Proteomes" id="UP000317167"/>
    </source>
</evidence>
<name>A0A552YX79_9LACT</name>
<organism evidence="1 2">
    <name type="scientific">Lactococcus lactis</name>
    <dbReference type="NCBI Taxonomy" id="1358"/>
    <lineage>
        <taxon>Bacteria</taxon>
        <taxon>Bacillati</taxon>
        <taxon>Bacillota</taxon>
        <taxon>Bacilli</taxon>
        <taxon>Lactobacillales</taxon>
        <taxon>Streptococcaceae</taxon>
        <taxon>Lactococcus</taxon>
    </lineage>
</organism>
<gene>
    <name evidence="1" type="ORF">FNJ53_13415</name>
</gene>
<dbReference type="EMBL" id="VJWV01000028">
    <property type="protein sequence ID" value="TRW71553.1"/>
    <property type="molecule type" value="Genomic_DNA"/>
</dbReference>
<dbReference type="RefSeq" id="WP_143461083.1">
    <property type="nucleotide sequence ID" value="NZ_JAMXKH010000066.1"/>
</dbReference>
<proteinExistence type="predicted"/>
<dbReference type="Proteomes" id="UP000317167">
    <property type="component" value="Unassembled WGS sequence"/>
</dbReference>
<comment type="caution">
    <text evidence="1">The sequence shown here is derived from an EMBL/GenBank/DDBJ whole genome shotgun (WGS) entry which is preliminary data.</text>
</comment>
<evidence type="ECO:0000313" key="1">
    <source>
        <dbReference type="EMBL" id="TRW71553.1"/>
    </source>
</evidence>
<reference evidence="1 2" key="1">
    <citation type="submission" date="2019-07" db="EMBL/GenBank/DDBJ databases">
        <title>Draft genome of 7 Lactococcus lactis strains isolated from an artisanal cheese production.</title>
        <authorList>
            <person name="Biolcati F."/>
            <person name="Bottero M.T."/>
            <person name="Dalmasso A."/>
            <person name="Mcauliffe O."/>
        </authorList>
    </citation>
    <scope>NUCLEOTIDE SEQUENCE [LARGE SCALE GENOMIC DNA]</scope>
    <source>
        <strain evidence="1 2">MRS45.2</strain>
    </source>
</reference>
<accession>A0A552YX79</accession>
<sequence length="160" mass="18371">MFAHETPPFWGRSVPNCILAFFVSTLKLDPQKAKYNKGLASNSQASHFVAVVVLVRGSKAPPLTPSVRRIKIKVAKQYASQSFIFNCSFISQNRRNKVFQTEAVCREILHFKHDFIKTISWRGSAVPFGKNKRNTLNRLNLASCKSYFYFLRMMSFKTLK</sequence>
<dbReference type="AlphaFoldDB" id="A0A552YX79"/>